<sequence>MVFNLHSSSSSSASRPGSRAPSPTRTTSRSSIPSSINVPLSSRASTLHDITPSTNNDPLSDYFSSNPQTPSVASSGFNTPYYGSYSDSNGGYGSGAVTPGGSYFPHTPVEIILDSDHLVMRGQGGDMNPAYLSGRVELNLAEPTNIKEIGMSLHGKAKVQFSDGSGATGSKSHHFTHHVLTHDWSFLQGEKKHTHTLKAGHHSFPFSLMLHGNLPSSIHTFSGDAIISYKLHATVVRSGFASNFHHVKHFTLHRTFTSDALEFNQTLEIENTWPGKIMYALTLPFKAYAAGDDIPVNVKFMPLAKGVRVTSVTSVIKEYSLVHTRHSNHPDQRVASSVKHELRNGQAYLVTEELVRPPSHWQGSHAAFQADRRSSAAPARTPLVSSSAASQQSGGYFGNAAGDANTDAESSSADEENIEIGDDEVNTQFTIPIPPWTTPSHSIHPAFITHKIKWSCSISNADGHVSELRCALPIIILDHSLLDEARAAGASTRGLLFGGAQGEEAQQIDLPSYNNHVYDRIAIADSGSAAGYVPRSAPSHPASPHHSITPPISRGPSRPGSPTGSRLEADDDLPPRRELSSWADTELLLSLGSLRVHSNGSSPNTTPPMSRGPSRPLSRRSSRSGRSSRVGSRPGSRASSPERPNHGAMSPMTQAEDRPHPERRHTGGLGGLLHLPASFKHHKPILRNSSHAGLQHLTAADGLHRNSVSFTNLNDRNGNGERGRVSFANELPRGGGARFHLGGASTPPDREGQQPYEEQDGHEDDGTDPINQVPSYAIASRGFLGGGVTPIDSGLPTYDASESTASIQRSHRSDTALVEMGAEAAAAAEERAENGV</sequence>
<dbReference type="InterPro" id="IPR014756">
    <property type="entry name" value="Ig_E-set"/>
</dbReference>
<evidence type="ECO:0000313" key="4">
    <source>
        <dbReference type="Proteomes" id="UP001182556"/>
    </source>
</evidence>
<dbReference type="GO" id="GO:0030674">
    <property type="term" value="F:protein-macromolecule adaptor activity"/>
    <property type="evidence" value="ECO:0007669"/>
    <property type="project" value="TreeGrafter"/>
</dbReference>
<dbReference type="PANTHER" id="PTHR11188:SF17">
    <property type="entry name" value="FI21816P1"/>
    <property type="match status" value="1"/>
</dbReference>
<dbReference type="AlphaFoldDB" id="A0AAD9CX35"/>
<dbReference type="EMBL" id="JAODAN010000009">
    <property type="protein sequence ID" value="KAK1921978.1"/>
    <property type="molecule type" value="Genomic_DNA"/>
</dbReference>
<dbReference type="PANTHER" id="PTHR11188">
    <property type="entry name" value="ARRESTIN DOMAIN CONTAINING PROTEIN"/>
    <property type="match status" value="1"/>
</dbReference>
<keyword evidence="4" id="KW-1185">Reference proteome</keyword>
<reference evidence="3" key="1">
    <citation type="submission" date="2023-02" db="EMBL/GenBank/DDBJ databases">
        <title>Identification and recombinant expression of a fungal hydrolase from Papiliotrema laurentii that hydrolyzes apple cutin and clears colloidal polyester polyurethane.</title>
        <authorList>
            <consortium name="DOE Joint Genome Institute"/>
            <person name="Roman V.A."/>
            <person name="Bojanowski C."/>
            <person name="Crable B.R."/>
            <person name="Wagner D.N."/>
            <person name="Hung C.S."/>
            <person name="Nadeau L.J."/>
            <person name="Schratz L."/>
            <person name="Haridas S."/>
            <person name="Pangilinan J."/>
            <person name="Lipzen A."/>
            <person name="Na H."/>
            <person name="Yan M."/>
            <person name="Ng V."/>
            <person name="Grigoriev I.V."/>
            <person name="Spatafora J.W."/>
            <person name="Barlow D."/>
            <person name="Biffinger J."/>
            <person name="Kelley-Loughnane N."/>
            <person name="Varaljay V.A."/>
            <person name="Crookes-Goodson W.J."/>
        </authorList>
    </citation>
    <scope>NUCLEOTIDE SEQUENCE</scope>
    <source>
        <strain evidence="3">5307AH</strain>
    </source>
</reference>
<dbReference type="InterPro" id="IPR014752">
    <property type="entry name" value="Arrestin-like_C"/>
</dbReference>
<evidence type="ECO:0000313" key="3">
    <source>
        <dbReference type="EMBL" id="KAK1921978.1"/>
    </source>
</evidence>
<gene>
    <name evidence="3" type="ORF">DB88DRAFT_442108</name>
</gene>
<dbReference type="Gene3D" id="2.60.40.640">
    <property type="match status" value="1"/>
</dbReference>
<feature type="region of interest" description="Disordered" evidence="1">
    <location>
        <begin position="361"/>
        <end position="413"/>
    </location>
</feature>
<dbReference type="GO" id="GO:0031625">
    <property type="term" value="F:ubiquitin protein ligase binding"/>
    <property type="evidence" value="ECO:0007669"/>
    <property type="project" value="TreeGrafter"/>
</dbReference>
<comment type="caution">
    <text evidence="3">The sequence shown here is derived from an EMBL/GenBank/DDBJ whole genome shotgun (WGS) entry which is preliminary data.</text>
</comment>
<dbReference type="InterPro" id="IPR011022">
    <property type="entry name" value="Arrestin_C-like"/>
</dbReference>
<dbReference type="Pfam" id="PF02752">
    <property type="entry name" value="Arrestin_C"/>
    <property type="match status" value="1"/>
</dbReference>
<dbReference type="GO" id="GO:0005886">
    <property type="term" value="C:plasma membrane"/>
    <property type="evidence" value="ECO:0007669"/>
    <property type="project" value="TreeGrafter"/>
</dbReference>
<dbReference type="Pfam" id="PF00339">
    <property type="entry name" value="Arrestin_N"/>
    <property type="match status" value="1"/>
</dbReference>
<dbReference type="InterPro" id="IPR050357">
    <property type="entry name" value="Arrestin_domain-protein"/>
</dbReference>
<organism evidence="3 4">
    <name type="scientific">Papiliotrema laurentii</name>
    <name type="common">Cryptococcus laurentii</name>
    <dbReference type="NCBI Taxonomy" id="5418"/>
    <lineage>
        <taxon>Eukaryota</taxon>
        <taxon>Fungi</taxon>
        <taxon>Dikarya</taxon>
        <taxon>Basidiomycota</taxon>
        <taxon>Agaricomycotina</taxon>
        <taxon>Tremellomycetes</taxon>
        <taxon>Tremellales</taxon>
        <taxon>Rhynchogastremaceae</taxon>
        <taxon>Papiliotrema</taxon>
    </lineage>
</organism>
<evidence type="ECO:0000259" key="2">
    <source>
        <dbReference type="SMART" id="SM01017"/>
    </source>
</evidence>
<feature type="compositionally biased region" description="Low complexity" evidence="1">
    <location>
        <begin position="385"/>
        <end position="394"/>
    </location>
</feature>
<dbReference type="SUPFAM" id="SSF81296">
    <property type="entry name" value="E set domains"/>
    <property type="match status" value="1"/>
</dbReference>
<feature type="compositionally biased region" description="Low complexity" evidence="1">
    <location>
        <begin position="607"/>
        <end position="616"/>
    </location>
</feature>
<feature type="region of interest" description="Disordered" evidence="1">
    <location>
        <begin position="1"/>
        <end position="73"/>
    </location>
</feature>
<evidence type="ECO:0000256" key="1">
    <source>
        <dbReference type="SAM" id="MobiDB-lite"/>
    </source>
</evidence>
<feature type="compositionally biased region" description="Low complexity" evidence="1">
    <location>
        <begin position="624"/>
        <end position="642"/>
    </location>
</feature>
<proteinExistence type="predicted"/>
<feature type="compositionally biased region" description="Acidic residues" evidence="1">
    <location>
        <begin position="757"/>
        <end position="767"/>
    </location>
</feature>
<feature type="compositionally biased region" description="Low complexity" evidence="1">
    <location>
        <begin position="7"/>
        <end position="36"/>
    </location>
</feature>
<dbReference type="InterPro" id="IPR011021">
    <property type="entry name" value="Arrestin-like_N"/>
</dbReference>
<accession>A0AAD9CX35</accession>
<feature type="compositionally biased region" description="Polar residues" evidence="1">
    <location>
        <begin position="51"/>
        <end position="73"/>
    </location>
</feature>
<feature type="region of interest" description="Disordered" evidence="1">
    <location>
        <begin position="532"/>
        <end position="577"/>
    </location>
</feature>
<dbReference type="GO" id="GO:0070086">
    <property type="term" value="P:ubiquitin-dependent endocytosis"/>
    <property type="evidence" value="ECO:0007669"/>
    <property type="project" value="TreeGrafter"/>
</dbReference>
<feature type="region of interest" description="Disordered" evidence="1">
    <location>
        <begin position="594"/>
        <end position="675"/>
    </location>
</feature>
<dbReference type="GO" id="GO:0005829">
    <property type="term" value="C:cytosol"/>
    <property type="evidence" value="ECO:0007669"/>
    <property type="project" value="TreeGrafter"/>
</dbReference>
<feature type="region of interest" description="Disordered" evidence="1">
    <location>
        <begin position="711"/>
        <end position="814"/>
    </location>
</feature>
<feature type="domain" description="Arrestin C-terminal-like" evidence="2">
    <location>
        <begin position="273"/>
        <end position="481"/>
    </location>
</feature>
<dbReference type="Proteomes" id="UP001182556">
    <property type="component" value="Unassembled WGS sequence"/>
</dbReference>
<name>A0AAD9CX35_PAPLA</name>
<feature type="compositionally biased region" description="Low complexity" evidence="1">
    <location>
        <begin position="534"/>
        <end position="566"/>
    </location>
</feature>
<protein>
    <submittedName>
        <fullName evidence="3">Response to drug-related protein</fullName>
    </submittedName>
</protein>
<dbReference type="SMART" id="SM01017">
    <property type="entry name" value="Arrestin_C"/>
    <property type="match status" value="1"/>
</dbReference>